<name>A0A8E2AX07_9APHY</name>
<dbReference type="InterPro" id="IPR045340">
    <property type="entry name" value="DUF6533"/>
</dbReference>
<accession>A0A8E2AX07</accession>
<proteinExistence type="predicted"/>
<keyword evidence="1" id="KW-0472">Membrane</keyword>
<dbReference type="Proteomes" id="UP000250043">
    <property type="component" value="Unassembled WGS sequence"/>
</dbReference>
<reference evidence="3 4" key="1">
    <citation type="submission" date="2016-07" db="EMBL/GenBank/DDBJ databases">
        <title>Draft genome of the white-rot fungus Obba rivulosa 3A-2.</title>
        <authorList>
            <consortium name="DOE Joint Genome Institute"/>
            <person name="Miettinen O."/>
            <person name="Riley R."/>
            <person name="Acob R."/>
            <person name="Barry K."/>
            <person name="Cullen D."/>
            <person name="De Vries R."/>
            <person name="Hainaut M."/>
            <person name="Hatakka A."/>
            <person name="Henrissat B."/>
            <person name="Hilden K."/>
            <person name="Kuo R."/>
            <person name="Labutti K."/>
            <person name="Lipzen A."/>
            <person name="Makela M.R."/>
            <person name="Sandor L."/>
            <person name="Spatafora J.W."/>
            <person name="Grigoriev I.V."/>
            <person name="Hibbett D.S."/>
        </authorList>
    </citation>
    <scope>NUCLEOTIDE SEQUENCE [LARGE SCALE GENOMIC DNA]</scope>
    <source>
        <strain evidence="3 4">3A-2</strain>
    </source>
</reference>
<evidence type="ECO:0000256" key="1">
    <source>
        <dbReference type="SAM" id="Phobius"/>
    </source>
</evidence>
<evidence type="ECO:0000259" key="2">
    <source>
        <dbReference type="Pfam" id="PF20151"/>
    </source>
</evidence>
<keyword evidence="1" id="KW-0812">Transmembrane</keyword>
<gene>
    <name evidence="3" type="ORF">OBBRIDRAFT_826438</name>
</gene>
<keyword evidence="4" id="KW-1185">Reference proteome</keyword>
<feature type="domain" description="DUF6533" evidence="2">
    <location>
        <begin position="73"/>
        <end position="116"/>
    </location>
</feature>
<feature type="transmembrane region" description="Helical" evidence="1">
    <location>
        <begin position="66"/>
        <end position="85"/>
    </location>
</feature>
<feature type="transmembrane region" description="Helical" evidence="1">
    <location>
        <begin position="138"/>
        <end position="159"/>
    </location>
</feature>
<feature type="transmembrane region" description="Helical" evidence="1">
    <location>
        <begin position="225"/>
        <end position="247"/>
    </location>
</feature>
<feature type="transmembrane region" description="Helical" evidence="1">
    <location>
        <begin position="171"/>
        <end position="194"/>
    </location>
</feature>
<sequence>MCLGDSKGCAIRFHIHLSGFQLTIRIMCTALGMASCAESELDDIGSFGVMDIAQEESLLLQSAHDFYVLNLSTAAAIAWVVYDIILTLPQEFDLVWMTKFTFPKALYFITRYGGLASLGVYLSGNIVIAPSELSCRRWLWYSVFIPSILNATGEALFMYRIYAVYGRSRKILAVLLAIWLTELSFSFIVAVLNITTLNISPRPLGDPLPGCTLEETPAKYVHLDIASWVVDSAGATCLFSLIIYNFFRDLNLNFSYRAPKNFSISELKTLAPVMVLFVRDGMTYFLLITTCYIVDVFISSTLSNRPLSQVTDPWVMACYAVASSRLYLNLRGSVIDTTPTVPTADLELQFRMPTSVGSDVLETASADLGY</sequence>
<dbReference type="OrthoDB" id="2744882at2759"/>
<feature type="transmembrane region" description="Helical" evidence="1">
    <location>
        <begin position="105"/>
        <end position="126"/>
    </location>
</feature>
<organism evidence="3 4">
    <name type="scientific">Obba rivulosa</name>
    <dbReference type="NCBI Taxonomy" id="1052685"/>
    <lineage>
        <taxon>Eukaryota</taxon>
        <taxon>Fungi</taxon>
        <taxon>Dikarya</taxon>
        <taxon>Basidiomycota</taxon>
        <taxon>Agaricomycotina</taxon>
        <taxon>Agaricomycetes</taxon>
        <taxon>Polyporales</taxon>
        <taxon>Gelatoporiaceae</taxon>
        <taxon>Obba</taxon>
    </lineage>
</organism>
<dbReference type="Pfam" id="PF20151">
    <property type="entry name" value="DUF6533"/>
    <property type="match status" value="1"/>
</dbReference>
<evidence type="ECO:0000313" key="4">
    <source>
        <dbReference type="Proteomes" id="UP000250043"/>
    </source>
</evidence>
<evidence type="ECO:0000313" key="3">
    <source>
        <dbReference type="EMBL" id="OCH89657.1"/>
    </source>
</evidence>
<dbReference type="EMBL" id="KV722422">
    <property type="protein sequence ID" value="OCH89657.1"/>
    <property type="molecule type" value="Genomic_DNA"/>
</dbReference>
<protein>
    <recommendedName>
        <fullName evidence="2">DUF6533 domain-containing protein</fullName>
    </recommendedName>
</protein>
<dbReference type="AlphaFoldDB" id="A0A8E2AX07"/>
<keyword evidence="1" id="KW-1133">Transmembrane helix</keyword>